<dbReference type="Proteomes" id="UP001220022">
    <property type="component" value="Unassembled WGS sequence"/>
</dbReference>
<dbReference type="RefSeq" id="WP_275819584.1">
    <property type="nucleotide sequence ID" value="NZ_BAAANM010000028.1"/>
</dbReference>
<evidence type="ECO:0000256" key="1">
    <source>
        <dbReference type="SAM" id="MobiDB-lite"/>
    </source>
</evidence>
<accession>A0ABT5Z7K1</accession>
<keyword evidence="3" id="KW-1185">Reference proteome</keyword>
<gene>
    <name evidence="2" type="ORF">P2L57_29505</name>
</gene>
<dbReference type="EMBL" id="JARHTQ010000025">
    <property type="protein sequence ID" value="MDF2259708.1"/>
    <property type="molecule type" value="Genomic_DNA"/>
</dbReference>
<evidence type="ECO:0000313" key="3">
    <source>
        <dbReference type="Proteomes" id="UP001220022"/>
    </source>
</evidence>
<proteinExistence type="predicted"/>
<evidence type="ECO:0000313" key="2">
    <source>
        <dbReference type="EMBL" id="MDF2259708.1"/>
    </source>
</evidence>
<reference evidence="2 3" key="1">
    <citation type="submission" date="2023-03" db="EMBL/GenBank/DDBJ databases">
        <title>Draft genome sequence of type strain Streptomyces ferralitis JCM 14344.</title>
        <authorList>
            <person name="Klaysubun C."/>
            <person name="Duangmal K."/>
        </authorList>
    </citation>
    <scope>NUCLEOTIDE SEQUENCE [LARGE SCALE GENOMIC DNA]</scope>
    <source>
        <strain evidence="2 3">JCM 14344</strain>
    </source>
</reference>
<name>A0ABT5Z7K1_9ACTN</name>
<feature type="region of interest" description="Disordered" evidence="1">
    <location>
        <begin position="24"/>
        <end position="48"/>
    </location>
</feature>
<sequence>MPSTSSGAASALVRRSEGFAKLGDTLEQSDVRPANPSFYGVRSTEFQS</sequence>
<organism evidence="2 3">
    <name type="scientific">Streptantibioticus ferralitis</name>
    <dbReference type="NCBI Taxonomy" id="236510"/>
    <lineage>
        <taxon>Bacteria</taxon>
        <taxon>Bacillati</taxon>
        <taxon>Actinomycetota</taxon>
        <taxon>Actinomycetes</taxon>
        <taxon>Kitasatosporales</taxon>
        <taxon>Streptomycetaceae</taxon>
        <taxon>Streptantibioticus</taxon>
    </lineage>
</organism>
<protein>
    <submittedName>
        <fullName evidence="2">Uncharacterized protein</fullName>
    </submittedName>
</protein>
<comment type="caution">
    <text evidence="2">The sequence shown here is derived from an EMBL/GenBank/DDBJ whole genome shotgun (WGS) entry which is preliminary data.</text>
</comment>